<reference evidence="11" key="1">
    <citation type="submission" date="2017-12" db="EMBL/GenBank/DDBJ databases">
        <title>Genome Sequencing Reveals a Rich Biosynthetic Potential.</title>
        <authorList>
            <person name="Bertrand R.L."/>
            <person name="Abdel-Hameed M.E."/>
            <person name="Sorensen J.L."/>
        </authorList>
    </citation>
    <scope>NUCLEOTIDE SEQUENCE</scope>
</reference>
<protein>
    <recommendedName>
        <fullName evidence="7">Large ribosomal subunit protein mL44</fullName>
    </recommendedName>
</protein>
<dbReference type="InterPro" id="IPR044443">
    <property type="entry name" value="Ribosomal_mL44_DSRM_fung"/>
</dbReference>
<dbReference type="CDD" id="cd19873">
    <property type="entry name" value="DSRM_MRPL3_like"/>
    <property type="match status" value="1"/>
</dbReference>
<feature type="compositionally biased region" description="Acidic residues" evidence="9">
    <location>
        <begin position="50"/>
        <end position="60"/>
    </location>
</feature>
<dbReference type="Pfam" id="PF22892">
    <property type="entry name" value="DSRM_MRPL44"/>
    <property type="match status" value="1"/>
</dbReference>
<dbReference type="PANTHER" id="PTHR11207:SF32">
    <property type="entry name" value="LARGE RIBOSOMAL SUBUNIT PROTEIN ML44"/>
    <property type="match status" value="1"/>
</dbReference>
<accession>A0A2K9YDR0</accession>
<dbReference type="SUPFAM" id="SSF69065">
    <property type="entry name" value="RNase III domain-like"/>
    <property type="match status" value="1"/>
</dbReference>
<evidence type="ECO:0000256" key="5">
    <source>
        <dbReference type="ARBA" id="ARBA00023274"/>
    </source>
</evidence>
<dbReference type="GO" id="GO:0004525">
    <property type="term" value="F:ribonuclease III activity"/>
    <property type="evidence" value="ECO:0007669"/>
    <property type="project" value="InterPro"/>
</dbReference>
<dbReference type="PANTHER" id="PTHR11207">
    <property type="entry name" value="RIBONUCLEASE III"/>
    <property type="match status" value="1"/>
</dbReference>
<proteinExistence type="inferred from homology"/>
<name>A0A2K9YDR0_CLAUC</name>
<dbReference type="Gene3D" id="1.10.1520.10">
    <property type="entry name" value="Ribonuclease III domain"/>
    <property type="match status" value="1"/>
</dbReference>
<evidence type="ECO:0000313" key="11">
    <source>
        <dbReference type="EMBL" id="AUW30960.1"/>
    </source>
</evidence>
<keyword evidence="3 11" id="KW-0689">Ribosomal protein</keyword>
<evidence type="ECO:0000256" key="9">
    <source>
        <dbReference type="SAM" id="MobiDB-lite"/>
    </source>
</evidence>
<comment type="subcellular location">
    <subcellularLocation>
        <location evidence="1">Mitochondrion</location>
    </subcellularLocation>
</comment>
<keyword evidence="5" id="KW-0687">Ribonucleoprotein</keyword>
<dbReference type="PROSITE" id="PS50137">
    <property type="entry name" value="DS_RBD"/>
    <property type="match status" value="1"/>
</dbReference>
<comment type="similarity">
    <text evidence="6">Belongs to the ribonuclease III family. Mitochondrion-specific ribosomal protein mL44 subfamily.</text>
</comment>
<dbReference type="InterPro" id="IPR036389">
    <property type="entry name" value="RNase_III_sf"/>
</dbReference>
<dbReference type="InterPro" id="IPR014720">
    <property type="entry name" value="dsRBD_dom"/>
</dbReference>
<evidence type="ECO:0000256" key="7">
    <source>
        <dbReference type="ARBA" id="ARBA00035187"/>
    </source>
</evidence>
<dbReference type="GO" id="GO:0005739">
    <property type="term" value="C:mitochondrion"/>
    <property type="evidence" value="ECO:0007669"/>
    <property type="project" value="TreeGrafter"/>
</dbReference>
<evidence type="ECO:0000256" key="8">
    <source>
        <dbReference type="PROSITE-ProRule" id="PRU00266"/>
    </source>
</evidence>
<dbReference type="InterPro" id="IPR044444">
    <property type="entry name" value="Ribosomal_mL44_DSRM_metazoa"/>
</dbReference>
<dbReference type="InterPro" id="IPR000999">
    <property type="entry name" value="RNase_III_dom"/>
</dbReference>
<dbReference type="Gene3D" id="3.30.160.20">
    <property type="match status" value="1"/>
</dbReference>
<evidence type="ECO:0000256" key="3">
    <source>
        <dbReference type="ARBA" id="ARBA00022980"/>
    </source>
</evidence>
<dbReference type="SMART" id="SM00358">
    <property type="entry name" value="DSRM"/>
    <property type="match status" value="1"/>
</dbReference>
<dbReference type="SUPFAM" id="SSF54768">
    <property type="entry name" value="dsRNA-binding domain-like"/>
    <property type="match status" value="1"/>
</dbReference>
<organism evidence="11">
    <name type="scientific">Cladonia uncialis subsp. uncialis</name>
    <dbReference type="NCBI Taxonomy" id="180999"/>
    <lineage>
        <taxon>Eukaryota</taxon>
        <taxon>Fungi</taxon>
        <taxon>Dikarya</taxon>
        <taxon>Ascomycota</taxon>
        <taxon>Pezizomycotina</taxon>
        <taxon>Lecanoromycetes</taxon>
        <taxon>OSLEUM clade</taxon>
        <taxon>Lecanoromycetidae</taxon>
        <taxon>Lecanorales</taxon>
        <taxon>Lecanorineae</taxon>
        <taxon>Cladoniaceae</taxon>
        <taxon>Cladonia</taxon>
    </lineage>
</organism>
<dbReference type="AlphaFoldDB" id="A0A2K9YDR0"/>
<keyword evidence="2 8" id="KW-0694">RNA-binding</keyword>
<dbReference type="FunFam" id="3.30.160.20:FF:000043">
    <property type="entry name" value="60S ribosomal protein L3"/>
    <property type="match status" value="1"/>
</dbReference>
<feature type="domain" description="DRBM" evidence="10">
    <location>
        <begin position="341"/>
        <end position="411"/>
    </location>
</feature>
<evidence type="ECO:0000256" key="6">
    <source>
        <dbReference type="ARBA" id="ARBA00024034"/>
    </source>
</evidence>
<keyword evidence="4" id="KW-0496">Mitochondrion</keyword>
<feature type="region of interest" description="Disordered" evidence="9">
    <location>
        <begin position="44"/>
        <end position="101"/>
    </location>
</feature>
<dbReference type="SMART" id="SM00535">
    <property type="entry name" value="RIBOc"/>
    <property type="match status" value="1"/>
</dbReference>
<dbReference type="GO" id="GO:0005840">
    <property type="term" value="C:ribosome"/>
    <property type="evidence" value="ECO:0007669"/>
    <property type="project" value="UniProtKB-KW"/>
</dbReference>
<evidence type="ECO:0000259" key="10">
    <source>
        <dbReference type="PROSITE" id="PS50137"/>
    </source>
</evidence>
<evidence type="ECO:0000256" key="4">
    <source>
        <dbReference type="ARBA" id="ARBA00023128"/>
    </source>
</evidence>
<dbReference type="GO" id="GO:0006396">
    <property type="term" value="P:RNA processing"/>
    <property type="evidence" value="ECO:0007669"/>
    <property type="project" value="InterPro"/>
</dbReference>
<sequence>MKALRLLRWSGAVLSPRTRPCCFIHQDQYRTPLPFRLLRLQSTAAAPSEEPLEPEDDLQDLLDPRPPEPTIEELLRNSPSRGKTESILRALPSPPPSQAHKSARLSALHARLMLPPRLPLETLARCLVDPSADINPHFNNTSLSLLGYDLLGLYTSEAVLCRYPRLPTEVMFAAMYGYCGPKTLASITREWGVEIAAAPGGEVDPGFLQCKRVEAGNASVDGTGTQVKEIPPITETTNQKPTLAERGWRRGVSSRTVKDDYFGDEIKRTKLDYAERPELYLEDQQRKLEKGVTVEDASSNFVRALIGAIHLHAGKKAAYNFFKAHILSRHLDVSSLFEFRQPTRDLSRLCAREGFESPMARILSETGRKSRTPVFVVGVFAGKDKLGEGSGSSLDEARIRAAIGALKGWYLYSPLEVRVPSQADKGREWEPVLVDGGEVVV</sequence>
<dbReference type="GO" id="GO:0003735">
    <property type="term" value="F:structural constituent of ribosome"/>
    <property type="evidence" value="ECO:0007669"/>
    <property type="project" value="TreeGrafter"/>
</dbReference>
<dbReference type="GO" id="GO:0003725">
    <property type="term" value="F:double-stranded RNA binding"/>
    <property type="evidence" value="ECO:0007669"/>
    <property type="project" value="InterPro"/>
</dbReference>
<evidence type="ECO:0000256" key="2">
    <source>
        <dbReference type="ARBA" id="ARBA00022884"/>
    </source>
</evidence>
<dbReference type="EMBL" id="MG777484">
    <property type="protein sequence ID" value="AUW30960.1"/>
    <property type="molecule type" value="Genomic_DNA"/>
</dbReference>
<evidence type="ECO:0000256" key="1">
    <source>
        <dbReference type="ARBA" id="ARBA00004173"/>
    </source>
</evidence>